<name>A0AAG5DF55_ANOAO</name>
<sequence length="154" mass="18090">MPYIQNSFSEYEYLTYRISQLIAHIDHHITDSSRLISDSYHSIVVQTNRKAWFIIERLFIEKHRVTHMWAIRKYDGTKTLSHGMNRLSKGARLLYGGQRVLLIGKTCKTVNCKLRKHIRKHIVSSHKILPAYPFHPNFALDRCPNRCKPMSDAI</sequence>
<accession>A0AAG5DF55</accession>
<evidence type="ECO:0000313" key="2">
    <source>
        <dbReference type="Proteomes" id="UP000075880"/>
    </source>
</evidence>
<dbReference type="EnsemblMetazoa" id="ENSAATROPT010405">
    <property type="protein sequence ID" value="ENSAATROPP009388"/>
    <property type="gene ID" value="ENSAATROPG008457"/>
</dbReference>
<evidence type="ECO:0000313" key="1">
    <source>
        <dbReference type="EnsemblMetazoa" id="ENSAATROPP009388"/>
    </source>
</evidence>
<keyword evidence="2" id="KW-1185">Reference proteome</keyword>
<protein>
    <submittedName>
        <fullName evidence="1">Uncharacterized protein</fullName>
    </submittedName>
</protein>
<dbReference type="AlphaFoldDB" id="A0AAG5DF55"/>
<organism evidence="1 2">
    <name type="scientific">Anopheles atroparvus</name>
    <name type="common">European mosquito</name>
    <dbReference type="NCBI Taxonomy" id="41427"/>
    <lineage>
        <taxon>Eukaryota</taxon>
        <taxon>Metazoa</taxon>
        <taxon>Ecdysozoa</taxon>
        <taxon>Arthropoda</taxon>
        <taxon>Hexapoda</taxon>
        <taxon>Insecta</taxon>
        <taxon>Pterygota</taxon>
        <taxon>Neoptera</taxon>
        <taxon>Endopterygota</taxon>
        <taxon>Diptera</taxon>
        <taxon>Nematocera</taxon>
        <taxon>Culicoidea</taxon>
        <taxon>Culicidae</taxon>
        <taxon>Anophelinae</taxon>
        <taxon>Anopheles</taxon>
    </lineage>
</organism>
<dbReference type="Proteomes" id="UP000075880">
    <property type="component" value="Unassembled WGS sequence"/>
</dbReference>
<proteinExistence type="predicted"/>
<reference evidence="1" key="1">
    <citation type="submission" date="2024-04" db="UniProtKB">
        <authorList>
            <consortium name="EnsemblMetazoa"/>
        </authorList>
    </citation>
    <scope>IDENTIFICATION</scope>
    <source>
        <strain evidence="1">EBRO</strain>
    </source>
</reference>